<accession>A0ABN7XII1</accession>
<evidence type="ECO:0000313" key="2">
    <source>
        <dbReference type="Proteomes" id="UP000789901"/>
    </source>
</evidence>
<keyword evidence="2" id="KW-1185">Reference proteome</keyword>
<gene>
    <name evidence="1" type="ORF">GMARGA_LOCUS43898</name>
</gene>
<evidence type="ECO:0000313" key="1">
    <source>
        <dbReference type="EMBL" id="CAG8855077.1"/>
    </source>
</evidence>
<organism evidence="1 2">
    <name type="scientific">Gigaspora margarita</name>
    <dbReference type="NCBI Taxonomy" id="4874"/>
    <lineage>
        <taxon>Eukaryota</taxon>
        <taxon>Fungi</taxon>
        <taxon>Fungi incertae sedis</taxon>
        <taxon>Mucoromycota</taxon>
        <taxon>Glomeromycotina</taxon>
        <taxon>Glomeromycetes</taxon>
        <taxon>Diversisporales</taxon>
        <taxon>Gigasporaceae</taxon>
        <taxon>Gigaspora</taxon>
    </lineage>
</organism>
<sequence>VYSTFKQFHSLSMHIESRKFEYDDAKNKELSNLIKNSMSIEGVERAETARLKRVFDLVDYVRKTIETEQIDLENFLDNIKPLKLTLNYLKEVEMEEFKNLANLVLRKIKEST</sequence>
<dbReference type="Proteomes" id="UP000789901">
    <property type="component" value="Unassembled WGS sequence"/>
</dbReference>
<proteinExistence type="predicted"/>
<comment type="caution">
    <text evidence="1">The sequence shown here is derived from an EMBL/GenBank/DDBJ whole genome shotgun (WGS) entry which is preliminary data.</text>
</comment>
<reference evidence="1 2" key="1">
    <citation type="submission" date="2021-06" db="EMBL/GenBank/DDBJ databases">
        <authorList>
            <person name="Kallberg Y."/>
            <person name="Tangrot J."/>
            <person name="Rosling A."/>
        </authorList>
    </citation>
    <scope>NUCLEOTIDE SEQUENCE [LARGE SCALE GENOMIC DNA]</scope>
    <source>
        <strain evidence="1 2">120-4 pot B 10/14</strain>
    </source>
</reference>
<name>A0ABN7XII1_GIGMA</name>
<protein>
    <submittedName>
        <fullName evidence="1">13338_t:CDS:1</fullName>
    </submittedName>
</protein>
<feature type="non-terminal residue" evidence="1">
    <location>
        <position position="1"/>
    </location>
</feature>
<dbReference type="EMBL" id="CAJVQB010145643">
    <property type="protein sequence ID" value="CAG8855077.1"/>
    <property type="molecule type" value="Genomic_DNA"/>
</dbReference>